<organism evidence="1 2">
    <name type="scientific">Alkalibaculum sporogenes</name>
    <dbReference type="NCBI Taxonomy" id="2655001"/>
    <lineage>
        <taxon>Bacteria</taxon>
        <taxon>Bacillati</taxon>
        <taxon>Bacillota</taxon>
        <taxon>Clostridia</taxon>
        <taxon>Eubacteriales</taxon>
        <taxon>Eubacteriaceae</taxon>
        <taxon>Alkalibaculum</taxon>
    </lineage>
</organism>
<sequence>MNGRGEFKEEFLSPNQEYVAGSYLVDDGGATVRAQVRVGITSKQNAEKQYDDETIYWEMNTDKDIAKVIWLNEHIISVNDIMIDIHDKKTYYNWKHYIGKEK</sequence>
<dbReference type="Proteomes" id="UP000440004">
    <property type="component" value="Unassembled WGS sequence"/>
</dbReference>
<evidence type="ECO:0000313" key="2">
    <source>
        <dbReference type="Proteomes" id="UP000440004"/>
    </source>
</evidence>
<name>A0A6A7KAY2_9FIRM</name>
<reference evidence="1 2" key="1">
    <citation type="submission" date="2019-10" db="EMBL/GenBank/DDBJ databases">
        <title>Alkalibaculum tamaniensis sp.nov., a new alkaliphilic acetogen, isolated on methoxylated aromatics from a mud volcano.</title>
        <authorList>
            <person name="Khomyakova M.A."/>
            <person name="Merkel A.Y."/>
            <person name="Bonch-Osmolovskaya E.A."/>
            <person name="Slobodkin A.I."/>
        </authorList>
    </citation>
    <scope>NUCLEOTIDE SEQUENCE [LARGE SCALE GENOMIC DNA]</scope>
    <source>
        <strain evidence="1 2">M08DMB</strain>
    </source>
</reference>
<dbReference type="AlphaFoldDB" id="A0A6A7KAY2"/>
<protein>
    <submittedName>
        <fullName evidence="1">Uncharacterized protein</fullName>
    </submittedName>
</protein>
<dbReference type="Pfam" id="PF17428">
    <property type="entry name" value="DUF5412"/>
    <property type="match status" value="1"/>
</dbReference>
<gene>
    <name evidence="1" type="ORF">GC105_11635</name>
</gene>
<evidence type="ECO:0000313" key="1">
    <source>
        <dbReference type="EMBL" id="MPW26441.1"/>
    </source>
</evidence>
<proteinExistence type="predicted"/>
<keyword evidence="2" id="KW-1185">Reference proteome</keyword>
<dbReference type="EMBL" id="WHNX01000018">
    <property type="protein sequence ID" value="MPW26441.1"/>
    <property type="molecule type" value="Genomic_DNA"/>
</dbReference>
<accession>A0A6A7KAY2</accession>
<dbReference type="InterPro" id="IPR035406">
    <property type="entry name" value="DUF5412"/>
</dbReference>
<comment type="caution">
    <text evidence="1">The sequence shown here is derived from an EMBL/GenBank/DDBJ whole genome shotgun (WGS) entry which is preliminary data.</text>
</comment>